<keyword evidence="3 7" id="KW-0819">tRNA processing</keyword>
<comment type="similarity">
    <text evidence="7">Belongs to the tRNA(Ile)-lysidine synthase family.</text>
</comment>
<evidence type="ECO:0000259" key="8">
    <source>
        <dbReference type="Pfam" id="PF01171"/>
    </source>
</evidence>
<dbReference type="Gene3D" id="3.40.50.620">
    <property type="entry name" value="HUPs"/>
    <property type="match status" value="1"/>
</dbReference>
<proteinExistence type="inferred from homology"/>
<dbReference type="InterPro" id="IPR012795">
    <property type="entry name" value="tRNA_Ile_lys_synt_N"/>
</dbReference>
<evidence type="ECO:0000313" key="10">
    <source>
        <dbReference type="EMBL" id="TWT22854.1"/>
    </source>
</evidence>
<keyword evidence="4 7" id="KW-0547">Nucleotide-binding</keyword>
<feature type="binding site" evidence="7">
    <location>
        <begin position="34"/>
        <end position="39"/>
    </location>
    <ligand>
        <name>ATP</name>
        <dbReference type="ChEBI" id="CHEBI:30616"/>
    </ligand>
</feature>
<gene>
    <name evidence="7 10" type="primary">tilS</name>
    <name evidence="10" type="ORF">FRX94_10620</name>
</gene>
<keyword evidence="5 7" id="KW-0067">ATP-binding</keyword>
<feature type="domain" description="tRNA(Ile)-lysidine/2-thiocytidine synthase N-terminal" evidence="8">
    <location>
        <begin position="30"/>
        <end position="193"/>
    </location>
</feature>
<dbReference type="AlphaFoldDB" id="A0A5C5U9R1"/>
<keyword evidence="1 7" id="KW-0963">Cytoplasm</keyword>
<dbReference type="RefSeq" id="WP_146325317.1">
    <property type="nucleotide sequence ID" value="NZ_BAABLR010000066.1"/>
</dbReference>
<dbReference type="GO" id="GO:0005524">
    <property type="term" value="F:ATP binding"/>
    <property type="evidence" value="ECO:0007669"/>
    <property type="project" value="UniProtKB-UniRule"/>
</dbReference>
<sequence length="307" mass="33188">MTAPFWPRVSPAFLRVRLAVRPFAEGPVPIIGLSGGPDSVALVAAARAEGAPAHAVIIDHDLQKRSAEVAQHAAALAARCGCPSTIVRIDVPTADEGMEAAARRSRYAALEEFAAGRDIWVGHTMDDQAETLLLSALRGRVTGMQSRRGNIVRPLLGVRRADTVAACEELGFEYWRDPHNEDTRFRRVALRKQVLPVLNEIIGGDCVPAFAQAAADAALAHSFVQEGIVVGDTLEIAELQVHPARRRQLIAAWLHHHNAQVKGDTISAIERLVTDWHGQGEVLVGAQGLAVRRRGGILSVSHSTRDR</sequence>
<evidence type="ECO:0000256" key="2">
    <source>
        <dbReference type="ARBA" id="ARBA00022598"/>
    </source>
</evidence>
<dbReference type="EC" id="6.3.4.19" evidence="7"/>
<comment type="catalytic activity">
    <reaction evidence="6 7">
        <text>cytidine(34) in tRNA(Ile2) + L-lysine + ATP = lysidine(34) in tRNA(Ile2) + AMP + diphosphate + H(+)</text>
        <dbReference type="Rhea" id="RHEA:43744"/>
        <dbReference type="Rhea" id="RHEA-COMP:10625"/>
        <dbReference type="Rhea" id="RHEA-COMP:10670"/>
        <dbReference type="ChEBI" id="CHEBI:15378"/>
        <dbReference type="ChEBI" id="CHEBI:30616"/>
        <dbReference type="ChEBI" id="CHEBI:32551"/>
        <dbReference type="ChEBI" id="CHEBI:33019"/>
        <dbReference type="ChEBI" id="CHEBI:82748"/>
        <dbReference type="ChEBI" id="CHEBI:83665"/>
        <dbReference type="ChEBI" id="CHEBI:456215"/>
        <dbReference type="EC" id="6.3.4.19"/>
    </reaction>
</comment>
<dbReference type="InterPro" id="IPR012094">
    <property type="entry name" value="tRNA_Ile_lys_synt"/>
</dbReference>
<dbReference type="InterPro" id="IPR015262">
    <property type="entry name" value="tRNA_Ile_lys_synt_subst-bd"/>
</dbReference>
<dbReference type="OrthoDB" id="5244702at2"/>
<evidence type="ECO:0000313" key="11">
    <source>
        <dbReference type="Proteomes" id="UP000320791"/>
    </source>
</evidence>
<dbReference type="Proteomes" id="UP000320791">
    <property type="component" value="Unassembled WGS sequence"/>
</dbReference>
<evidence type="ECO:0000256" key="7">
    <source>
        <dbReference type="HAMAP-Rule" id="MF_01161"/>
    </source>
</evidence>
<name>A0A5C5U9R1_9CORY</name>
<evidence type="ECO:0000259" key="9">
    <source>
        <dbReference type="Pfam" id="PF09179"/>
    </source>
</evidence>
<dbReference type="SUPFAM" id="SSF52402">
    <property type="entry name" value="Adenine nucleotide alpha hydrolases-like"/>
    <property type="match status" value="1"/>
</dbReference>
<dbReference type="InterPro" id="IPR014729">
    <property type="entry name" value="Rossmann-like_a/b/a_fold"/>
</dbReference>
<dbReference type="PANTHER" id="PTHR43033">
    <property type="entry name" value="TRNA(ILE)-LYSIDINE SYNTHASE-RELATED"/>
    <property type="match status" value="1"/>
</dbReference>
<dbReference type="Pfam" id="PF01171">
    <property type="entry name" value="ATP_bind_3"/>
    <property type="match status" value="1"/>
</dbReference>
<evidence type="ECO:0000256" key="1">
    <source>
        <dbReference type="ARBA" id="ARBA00022490"/>
    </source>
</evidence>
<evidence type="ECO:0000256" key="5">
    <source>
        <dbReference type="ARBA" id="ARBA00022840"/>
    </source>
</evidence>
<accession>A0A5C5U9R1</accession>
<dbReference type="GO" id="GO:0032267">
    <property type="term" value="F:tRNA(Ile)-lysidine synthase activity"/>
    <property type="evidence" value="ECO:0007669"/>
    <property type="project" value="UniProtKB-EC"/>
</dbReference>
<evidence type="ECO:0000256" key="6">
    <source>
        <dbReference type="ARBA" id="ARBA00048539"/>
    </source>
</evidence>
<feature type="domain" description="tRNA(Ile)-lysidine synthase substrate-binding" evidence="9">
    <location>
        <begin position="240"/>
        <end position="295"/>
    </location>
</feature>
<comment type="caution">
    <text evidence="10">The sequence shown here is derived from an EMBL/GenBank/DDBJ whole genome shotgun (WGS) entry which is preliminary data.</text>
</comment>
<dbReference type="PANTHER" id="PTHR43033:SF1">
    <property type="entry name" value="TRNA(ILE)-LYSIDINE SYNTHASE-RELATED"/>
    <property type="match status" value="1"/>
</dbReference>
<evidence type="ECO:0000256" key="3">
    <source>
        <dbReference type="ARBA" id="ARBA00022694"/>
    </source>
</evidence>
<keyword evidence="11" id="KW-1185">Reference proteome</keyword>
<reference evidence="10 11" key="1">
    <citation type="submission" date="2019-08" db="EMBL/GenBank/DDBJ databases">
        <authorList>
            <person name="Lei W."/>
        </authorList>
    </citation>
    <scope>NUCLEOTIDE SEQUENCE [LARGE SCALE GENOMIC DNA]</scope>
    <source>
        <strain evidence="10 11">CCUG 58627</strain>
    </source>
</reference>
<evidence type="ECO:0000256" key="4">
    <source>
        <dbReference type="ARBA" id="ARBA00022741"/>
    </source>
</evidence>
<dbReference type="Pfam" id="PF09179">
    <property type="entry name" value="TilS"/>
    <property type="match status" value="1"/>
</dbReference>
<comment type="domain">
    <text evidence="7">The N-terminal region contains the highly conserved SGGXDS motif, predicted to be a P-loop motif involved in ATP binding.</text>
</comment>
<dbReference type="HAMAP" id="MF_01161">
    <property type="entry name" value="tRNA_Ile_lys_synt"/>
    <property type="match status" value="1"/>
</dbReference>
<comment type="function">
    <text evidence="7">Ligates lysine onto the cytidine present at position 34 of the AUA codon-specific tRNA(Ile) that contains the anticodon CAU, in an ATP-dependent manner. Cytidine is converted to lysidine, thus changing the amino acid specificity of the tRNA from methionine to isoleucine.</text>
</comment>
<dbReference type="NCBIfam" id="TIGR02432">
    <property type="entry name" value="lysidine_TilS_N"/>
    <property type="match status" value="1"/>
</dbReference>
<comment type="subcellular location">
    <subcellularLocation>
        <location evidence="7">Cytoplasm</location>
    </subcellularLocation>
</comment>
<dbReference type="GO" id="GO:0006400">
    <property type="term" value="P:tRNA modification"/>
    <property type="evidence" value="ECO:0007669"/>
    <property type="project" value="UniProtKB-UniRule"/>
</dbReference>
<dbReference type="CDD" id="cd01992">
    <property type="entry name" value="TilS_N"/>
    <property type="match status" value="1"/>
</dbReference>
<dbReference type="GO" id="GO:0005737">
    <property type="term" value="C:cytoplasm"/>
    <property type="evidence" value="ECO:0007669"/>
    <property type="project" value="UniProtKB-SubCell"/>
</dbReference>
<organism evidence="10 11">
    <name type="scientific">Corynebacterium canis</name>
    <dbReference type="NCBI Taxonomy" id="679663"/>
    <lineage>
        <taxon>Bacteria</taxon>
        <taxon>Bacillati</taxon>
        <taxon>Actinomycetota</taxon>
        <taxon>Actinomycetes</taxon>
        <taxon>Mycobacteriales</taxon>
        <taxon>Corynebacteriaceae</taxon>
        <taxon>Corynebacterium</taxon>
    </lineage>
</organism>
<dbReference type="InterPro" id="IPR011063">
    <property type="entry name" value="TilS/TtcA_N"/>
</dbReference>
<dbReference type="EMBL" id="VOHM01000026">
    <property type="protein sequence ID" value="TWT22854.1"/>
    <property type="molecule type" value="Genomic_DNA"/>
</dbReference>
<protein>
    <recommendedName>
        <fullName evidence="7">tRNA(Ile)-lysidine synthase</fullName>
        <ecNumber evidence="7">6.3.4.19</ecNumber>
    </recommendedName>
    <alternativeName>
        <fullName evidence="7">tRNA(Ile)-2-lysyl-cytidine synthase</fullName>
    </alternativeName>
    <alternativeName>
        <fullName evidence="7">tRNA(Ile)-lysidine synthetase</fullName>
    </alternativeName>
</protein>
<keyword evidence="2 7" id="KW-0436">Ligase</keyword>